<feature type="transmembrane region" description="Helical" evidence="1">
    <location>
        <begin position="21"/>
        <end position="47"/>
    </location>
</feature>
<dbReference type="Proteomes" id="UP001500622">
    <property type="component" value="Unassembled WGS sequence"/>
</dbReference>
<keyword evidence="1" id="KW-0472">Membrane</keyword>
<evidence type="ECO:0008006" key="4">
    <source>
        <dbReference type="Google" id="ProtNLM"/>
    </source>
</evidence>
<comment type="caution">
    <text evidence="2">The sequence shown here is derived from an EMBL/GenBank/DDBJ whole genome shotgun (WGS) entry which is preliminary data.</text>
</comment>
<reference evidence="3" key="1">
    <citation type="journal article" date="2019" name="Int. J. Syst. Evol. Microbiol.">
        <title>The Global Catalogue of Microorganisms (GCM) 10K type strain sequencing project: providing services to taxonomists for standard genome sequencing and annotation.</title>
        <authorList>
            <consortium name="The Broad Institute Genomics Platform"/>
            <consortium name="The Broad Institute Genome Sequencing Center for Infectious Disease"/>
            <person name="Wu L."/>
            <person name="Ma J."/>
        </authorList>
    </citation>
    <scope>NUCLEOTIDE SEQUENCE [LARGE SCALE GENOMIC DNA]</scope>
    <source>
        <strain evidence="3">JCM 17810</strain>
    </source>
</reference>
<evidence type="ECO:0000313" key="3">
    <source>
        <dbReference type="Proteomes" id="UP001500622"/>
    </source>
</evidence>
<name>A0ABP8LN38_9MICO</name>
<proteinExistence type="predicted"/>
<sequence length="206" mass="22291">MTKRNQTLKDRRSEAGLAKSLVTVIGGLAVLNGLAGVFVLLSGHWLFTNGDARRPTIAELPQSDFTFVEGQTVYLTDLPLWIRLVFALPGSLLTLIYLVSALSVRRLVIQIGRGEPFSVRARRSLAALSLTLLSGSLLDLIITFTLEHSMPEQITAHLHGQGIQLASFSHGPNWHVMLLVLGAISSALLAAFSDGARLREEAEGVV</sequence>
<keyword evidence="3" id="KW-1185">Reference proteome</keyword>
<feature type="transmembrane region" description="Helical" evidence="1">
    <location>
        <begin position="125"/>
        <end position="146"/>
    </location>
</feature>
<dbReference type="RefSeq" id="WP_345218305.1">
    <property type="nucleotide sequence ID" value="NZ_BAABGN010000013.1"/>
</dbReference>
<protein>
    <recommendedName>
        <fullName evidence="4">DUF2975 domain-containing protein</fullName>
    </recommendedName>
</protein>
<evidence type="ECO:0000256" key="1">
    <source>
        <dbReference type="SAM" id="Phobius"/>
    </source>
</evidence>
<keyword evidence="1" id="KW-1133">Transmembrane helix</keyword>
<feature type="transmembrane region" description="Helical" evidence="1">
    <location>
        <begin position="80"/>
        <end position="104"/>
    </location>
</feature>
<evidence type="ECO:0000313" key="2">
    <source>
        <dbReference type="EMBL" id="GAA4431979.1"/>
    </source>
</evidence>
<feature type="transmembrane region" description="Helical" evidence="1">
    <location>
        <begin position="174"/>
        <end position="192"/>
    </location>
</feature>
<organism evidence="2 3">
    <name type="scientific">Georgenia halophila</name>
    <dbReference type="NCBI Taxonomy" id="620889"/>
    <lineage>
        <taxon>Bacteria</taxon>
        <taxon>Bacillati</taxon>
        <taxon>Actinomycetota</taxon>
        <taxon>Actinomycetes</taxon>
        <taxon>Micrococcales</taxon>
        <taxon>Bogoriellaceae</taxon>
        <taxon>Georgenia</taxon>
    </lineage>
</organism>
<gene>
    <name evidence="2" type="ORF">GCM10023169_37170</name>
</gene>
<dbReference type="EMBL" id="BAABGN010000013">
    <property type="protein sequence ID" value="GAA4431979.1"/>
    <property type="molecule type" value="Genomic_DNA"/>
</dbReference>
<keyword evidence="1" id="KW-0812">Transmembrane</keyword>
<accession>A0ABP8LN38</accession>